<name>A0A8J6QYB2_9BACT</name>
<dbReference type="EMBL" id="JACWUN010000019">
    <property type="protein sequence ID" value="MBD1401691.1"/>
    <property type="molecule type" value="Genomic_DNA"/>
</dbReference>
<dbReference type="Pfam" id="PF12570">
    <property type="entry name" value="DUF3750"/>
    <property type="match status" value="1"/>
</dbReference>
<dbReference type="InterPro" id="IPR022224">
    <property type="entry name" value="DUF3750"/>
</dbReference>
<keyword evidence="2" id="KW-1185">Reference proteome</keyword>
<protein>
    <submittedName>
        <fullName evidence="1">DUF3750 domain-containing protein</fullName>
    </submittedName>
</protein>
<organism evidence="1 2">
    <name type="scientific">Pelovirga terrestris</name>
    <dbReference type="NCBI Taxonomy" id="2771352"/>
    <lineage>
        <taxon>Bacteria</taxon>
        <taxon>Pseudomonadati</taxon>
        <taxon>Thermodesulfobacteriota</taxon>
        <taxon>Desulfuromonadia</taxon>
        <taxon>Geobacterales</taxon>
        <taxon>Geobacteraceae</taxon>
        <taxon>Pelovirga</taxon>
    </lineage>
</organism>
<accession>A0A8J6QYB2</accession>
<sequence>MKKLILLSTLALFMIQTGCSDGDWRTASREPAGIAPDPARNREAVVQVYAARAWGWRGWFAVHTWIATKGTDEPYYTVYEVIGWRGNRGLPVLRVEVDVPDRYWYGKKPRLLADFRGSQVDALIAQIKTAAHDYPWANEYRVFPGPNSNTFTGWILAQVPALDVRLPFSAIGSGYVN</sequence>
<proteinExistence type="predicted"/>
<gene>
    <name evidence="1" type="ORF">ICT70_13575</name>
</gene>
<dbReference type="Proteomes" id="UP000632828">
    <property type="component" value="Unassembled WGS sequence"/>
</dbReference>
<comment type="caution">
    <text evidence="1">The sequence shown here is derived from an EMBL/GenBank/DDBJ whole genome shotgun (WGS) entry which is preliminary data.</text>
</comment>
<evidence type="ECO:0000313" key="1">
    <source>
        <dbReference type="EMBL" id="MBD1401691.1"/>
    </source>
</evidence>
<evidence type="ECO:0000313" key="2">
    <source>
        <dbReference type="Proteomes" id="UP000632828"/>
    </source>
</evidence>
<dbReference type="RefSeq" id="WP_191157544.1">
    <property type="nucleotide sequence ID" value="NZ_JACWUN010000019.1"/>
</dbReference>
<dbReference type="AlphaFoldDB" id="A0A8J6QYB2"/>
<reference evidence="1" key="1">
    <citation type="submission" date="2020-09" db="EMBL/GenBank/DDBJ databases">
        <title>Pelobacter alkaliphilus sp. nov., a novel anaerobic arsenate-reducing bacterium from terrestrial mud volcano.</title>
        <authorList>
            <person name="Khomyakova M.A."/>
            <person name="Merkel A.Y."/>
            <person name="Slobodkin A.I."/>
        </authorList>
    </citation>
    <scope>NUCLEOTIDE SEQUENCE</scope>
    <source>
        <strain evidence="1">M08fum</strain>
    </source>
</reference>